<dbReference type="OrthoDB" id="21915at2"/>
<dbReference type="Proteomes" id="UP000029868">
    <property type="component" value="Unassembled WGS sequence"/>
</dbReference>
<dbReference type="InterPro" id="IPR001387">
    <property type="entry name" value="Cro/C1-type_HTH"/>
</dbReference>
<sequence length="170" mass="19797">MFIKNLRQVKYLSQEDLAALSGLSLRTIQRVESGHRVSYASLRSLAAAFDINVDELEQELYSMKNIIKEYTDYPFWLRLYLGSGWFTATRDEFKKTEVFYLIFAAIFAVIWLVTSLMDIAIYRIAMFGSICSFIGAYNISVTIRTGDKYDIWSKLESTLPKSWFSFLKRK</sequence>
<dbReference type="PATRIC" id="fig|28229.3.peg.3643"/>
<evidence type="ECO:0000313" key="3">
    <source>
        <dbReference type="EMBL" id="KGJ89843.1"/>
    </source>
</evidence>
<dbReference type="InterPro" id="IPR010982">
    <property type="entry name" value="Lambda_DNA-bd_dom_sf"/>
</dbReference>
<evidence type="ECO:0000259" key="2">
    <source>
        <dbReference type="PROSITE" id="PS50943"/>
    </source>
</evidence>
<name>A0A099KJR0_COLPS</name>
<keyword evidence="1" id="KW-0472">Membrane</keyword>
<feature type="transmembrane region" description="Helical" evidence="1">
    <location>
        <begin position="120"/>
        <end position="139"/>
    </location>
</feature>
<accession>A0A099KJR0</accession>
<protein>
    <submittedName>
        <fullName evidence="3">Helix-turn-helix domain protein</fullName>
    </submittedName>
</protein>
<dbReference type="AlphaFoldDB" id="A0A099KJR0"/>
<dbReference type="RefSeq" id="WP_052093926.1">
    <property type="nucleotide sequence ID" value="NZ_JQEC01000051.1"/>
</dbReference>
<feature type="transmembrane region" description="Helical" evidence="1">
    <location>
        <begin position="98"/>
        <end position="114"/>
    </location>
</feature>
<feature type="domain" description="HTH cro/C1-type" evidence="2">
    <location>
        <begin position="3"/>
        <end position="56"/>
    </location>
</feature>
<evidence type="ECO:0000313" key="4">
    <source>
        <dbReference type="Proteomes" id="UP000029868"/>
    </source>
</evidence>
<dbReference type="Gene3D" id="1.10.260.40">
    <property type="entry name" value="lambda repressor-like DNA-binding domains"/>
    <property type="match status" value="1"/>
</dbReference>
<dbReference type="SMART" id="SM00530">
    <property type="entry name" value="HTH_XRE"/>
    <property type="match status" value="1"/>
</dbReference>
<reference evidence="3 4" key="1">
    <citation type="submission" date="2014-08" db="EMBL/GenBank/DDBJ databases">
        <title>Genomic and Phenotypic Diversity of Colwellia psychrerythraea strains from Disparate Marine Basins.</title>
        <authorList>
            <person name="Techtmann S.M."/>
            <person name="Stelling S.C."/>
            <person name="Utturkar S.M."/>
            <person name="Alshibli N."/>
            <person name="Harris A."/>
            <person name="Brown S.D."/>
            <person name="Hazen T.C."/>
        </authorList>
    </citation>
    <scope>NUCLEOTIDE SEQUENCE [LARGE SCALE GENOMIC DNA]</scope>
    <source>
        <strain evidence="3 4">GAB14E</strain>
    </source>
</reference>
<gene>
    <name evidence="3" type="ORF">GAB14E_3721</name>
</gene>
<dbReference type="EMBL" id="JQEC01000051">
    <property type="protein sequence ID" value="KGJ89843.1"/>
    <property type="molecule type" value="Genomic_DNA"/>
</dbReference>
<dbReference type="Pfam" id="PF01381">
    <property type="entry name" value="HTH_3"/>
    <property type="match status" value="1"/>
</dbReference>
<dbReference type="PROSITE" id="PS50943">
    <property type="entry name" value="HTH_CROC1"/>
    <property type="match status" value="1"/>
</dbReference>
<organism evidence="3 4">
    <name type="scientific">Colwellia psychrerythraea</name>
    <name type="common">Vibrio psychroerythus</name>
    <dbReference type="NCBI Taxonomy" id="28229"/>
    <lineage>
        <taxon>Bacteria</taxon>
        <taxon>Pseudomonadati</taxon>
        <taxon>Pseudomonadota</taxon>
        <taxon>Gammaproteobacteria</taxon>
        <taxon>Alteromonadales</taxon>
        <taxon>Colwelliaceae</taxon>
        <taxon>Colwellia</taxon>
    </lineage>
</organism>
<keyword evidence="1" id="KW-0812">Transmembrane</keyword>
<evidence type="ECO:0000256" key="1">
    <source>
        <dbReference type="SAM" id="Phobius"/>
    </source>
</evidence>
<comment type="caution">
    <text evidence="3">The sequence shown here is derived from an EMBL/GenBank/DDBJ whole genome shotgun (WGS) entry which is preliminary data.</text>
</comment>
<dbReference type="SUPFAM" id="SSF47413">
    <property type="entry name" value="lambda repressor-like DNA-binding domains"/>
    <property type="match status" value="1"/>
</dbReference>
<dbReference type="GO" id="GO:0003677">
    <property type="term" value="F:DNA binding"/>
    <property type="evidence" value="ECO:0007669"/>
    <property type="project" value="InterPro"/>
</dbReference>
<dbReference type="CDD" id="cd00093">
    <property type="entry name" value="HTH_XRE"/>
    <property type="match status" value="1"/>
</dbReference>
<keyword evidence="1" id="KW-1133">Transmembrane helix</keyword>
<proteinExistence type="predicted"/>